<name>A0A427AU96_ENSVE</name>
<proteinExistence type="predicted"/>
<reference evidence="1 2" key="1">
    <citation type="journal article" date="2014" name="Agronomy (Basel)">
        <title>A Draft Genome Sequence for Ensete ventricosum, the Drought-Tolerant Tree Against Hunger.</title>
        <authorList>
            <person name="Harrison J."/>
            <person name="Moore K.A."/>
            <person name="Paszkiewicz K."/>
            <person name="Jones T."/>
            <person name="Grant M."/>
            <person name="Ambacheew D."/>
            <person name="Muzemil S."/>
            <person name="Studholme D.J."/>
        </authorList>
    </citation>
    <scope>NUCLEOTIDE SEQUENCE [LARGE SCALE GENOMIC DNA]</scope>
</reference>
<evidence type="ECO:0008006" key="3">
    <source>
        <dbReference type="Google" id="ProtNLM"/>
    </source>
</evidence>
<protein>
    <recommendedName>
        <fullName evidence="3">Reverse transcriptase domain-containing protein</fullName>
    </recommendedName>
</protein>
<evidence type="ECO:0000313" key="1">
    <source>
        <dbReference type="EMBL" id="RRT79828.1"/>
    </source>
</evidence>
<accession>A0A427AU96</accession>
<comment type="caution">
    <text evidence="1">The sequence shown here is derived from an EMBL/GenBank/DDBJ whole genome shotgun (WGS) entry which is preliminary data.</text>
</comment>
<dbReference type="AlphaFoldDB" id="A0A427AU96"/>
<gene>
    <name evidence="1" type="ORF">B296_00002523</name>
</gene>
<evidence type="ECO:0000313" key="2">
    <source>
        <dbReference type="Proteomes" id="UP000287651"/>
    </source>
</evidence>
<organism evidence="1 2">
    <name type="scientific">Ensete ventricosum</name>
    <name type="common">Abyssinian banana</name>
    <name type="synonym">Musa ensete</name>
    <dbReference type="NCBI Taxonomy" id="4639"/>
    <lineage>
        <taxon>Eukaryota</taxon>
        <taxon>Viridiplantae</taxon>
        <taxon>Streptophyta</taxon>
        <taxon>Embryophyta</taxon>
        <taxon>Tracheophyta</taxon>
        <taxon>Spermatophyta</taxon>
        <taxon>Magnoliopsida</taxon>
        <taxon>Liliopsida</taxon>
        <taxon>Zingiberales</taxon>
        <taxon>Musaceae</taxon>
        <taxon>Ensete</taxon>
    </lineage>
</organism>
<sequence length="101" mass="11852">MKTRREERDQTRYYHFHRDYGHDTEECHDLKNQIEDLIHRGHLNRYVRKLREPSPHPKGPVEKQIDIIIGGLASSRGGGEYLFSTKSLRTGYSGEETQAKE</sequence>
<dbReference type="EMBL" id="AMZH03001302">
    <property type="protein sequence ID" value="RRT79828.1"/>
    <property type="molecule type" value="Genomic_DNA"/>
</dbReference>
<dbReference type="Proteomes" id="UP000287651">
    <property type="component" value="Unassembled WGS sequence"/>
</dbReference>